<protein>
    <submittedName>
        <fullName evidence="3">Uncharacterized protein</fullName>
    </submittedName>
</protein>
<name>A0A848P636_9RALS</name>
<accession>A0A848P636</accession>
<feature type="transmembrane region" description="Helical" evidence="2">
    <location>
        <begin position="65"/>
        <end position="83"/>
    </location>
</feature>
<dbReference type="AlphaFoldDB" id="A0A848P636"/>
<feature type="region of interest" description="Disordered" evidence="1">
    <location>
        <begin position="177"/>
        <end position="200"/>
    </location>
</feature>
<evidence type="ECO:0000256" key="1">
    <source>
        <dbReference type="SAM" id="MobiDB-lite"/>
    </source>
</evidence>
<reference evidence="3 4" key="1">
    <citation type="submission" date="2020-04" db="EMBL/GenBank/DDBJ databases">
        <title>Ralstonia insidiosa genome sequencing and assembly.</title>
        <authorList>
            <person name="Martins R.C.R."/>
            <person name="Perdigao-Neto L.V."/>
            <person name="Levin A.S.S."/>
            <person name="Costa S.F."/>
        </authorList>
    </citation>
    <scope>NUCLEOTIDE SEQUENCE [LARGE SCALE GENOMIC DNA]</scope>
    <source>
        <strain evidence="3 4">5047</strain>
    </source>
</reference>
<evidence type="ECO:0000256" key="2">
    <source>
        <dbReference type="SAM" id="Phobius"/>
    </source>
</evidence>
<keyword evidence="2" id="KW-0812">Transmembrane</keyword>
<organism evidence="3 4">
    <name type="scientific">Ralstonia insidiosa</name>
    <dbReference type="NCBI Taxonomy" id="190721"/>
    <lineage>
        <taxon>Bacteria</taxon>
        <taxon>Pseudomonadati</taxon>
        <taxon>Pseudomonadota</taxon>
        <taxon>Betaproteobacteria</taxon>
        <taxon>Burkholderiales</taxon>
        <taxon>Burkholderiaceae</taxon>
        <taxon>Ralstonia</taxon>
    </lineage>
</organism>
<gene>
    <name evidence="3" type="ORF">HGR00_14215</name>
</gene>
<dbReference type="Proteomes" id="UP000575469">
    <property type="component" value="Unassembled WGS sequence"/>
</dbReference>
<evidence type="ECO:0000313" key="4">
    <source>
        <dbReference type="Proteomes" id="UP000575469"/>
    </source>
</evidence>
<dbReference type="RefSeq" id="WP_169340460.1">
    <property type="nucleotide sequence ID" value="NZ_JABBZM010000012.1"/>
</dbReference>
<dbReference type="EMBL" id="JABBZM010000012">
    <property type="protein sequence ID" value="NMV39068.1"/>
    <property type="molecule type" value="Genomic_DNA"/>
</dbReference>
<feature type="compositionally biased region" description="Low complexity" evidence="1">
    <location>
        <begin position="183"/>
        <end position="200"/>
    </location>
</feature>
<sequence>MDSLNFTIDGDLGLPGFVRVPPPFGTRRDAVRAIHATLARVENDARQAAAATAHQVSRARRHRRLTVLAIGVACTVAAALIGSHTGKRQQPIPHIDPTQYAAIAQAPVPSAPQNALVADTAPDIAANAANAATDRVEVAPVQTEAVPSAEAQPDINVAAKPKAEAAPVLSKLADPATKPRTLARATSRTAAPAAPARSAAKTYDAPVAIERYHALDDTAPVTSGYVAPGASVRIELQRHTRLTD</sequence>
<keyword evidence="2" id="KW-0472">Membrane</keyword>
<keyword evidence="2" id="KW-1133">Transmembrane helix</keyword>
<proteinExistence type="predicted"/>
<evidence type="ECO:0000313" key="3">
    <source>
        <dbReference type="EMBL" id="NMV39068.1"/>
    </source>
</evidence>
<comment type="caution">
    <text evidence="3">The sequence shown here is derived from an EMBL/GenBank/DDBJ whole genome shotgun (WGS) entry which is preliminary data.</text>
</comment>